<evidence type="ECO:0000259" key="3">
    <source>
        <dbReference type="PROSITE" id="PS50025"/>
    </source>
</evidence>
<sequence>MAGDCVLALRTFLPAVVVIVLTLLASSSEGLRFLGQPETYARYPKWNACHNASLSFEFRTSQPTALLLYTDDNGRYDYLQLALTKGSVRLWINFVGEENRYVDIEANTEPLNDGRWHRVEIRRNRMETVLLVDGTQTSKVALGSDFEFGRDPAQNNYIFFGGVPNSYANNLRGLALPSAFFTEKFRGDVRNILYFNCSCIPVRASLVEGQGVTSDPAEACEVKNSCPEDCPCISADNGSGCECKYKRECHKGVNDFSPNGAGRCDKREGRAGVYQGPPRTASVIHVHEGGLVAQECAHQSGVTSLLGVSSSVTFCTAVIT</sequence>
<accession>A0A2T7PX01</accession>
<dbReference type="PANTHER" id="PTHR15036:SF85">
    <property type="entry name" value="SP2353, ISOFORM A"/>
    <property type="match status" value="1"/>
</dbReference>
<evidence type="ECO:0000256" key="2">
    <source>
        <dbReference type="SAM" id="Phobius"/>
    </source>
</evidence>
<keyword evidence="2" id="KW-1133">Transmembrane helix</keyword>
<keyword evidence="2" id="KW-0812">Transmembrane</keyword>
<dbReference type="InterPro" id="IPR013320">
    <property type="entry name" value="ConA-like_dom_sf"/>
</dbReference>
<evidence type="ECO:0000313" key="4">
    <source>
        <dbReference type="EMBL" id="PVD37939.1"/>
    </source>
</evidence>
<dbReference type="InterPro" id="IPR001791">
    <property type="entry name" value="Laminin_G"/>
</dbReference>
<feature type="transmembrane region" description="Helical" evidence="2">
    <location>
        <begin position="6"/>
        <end position="25"/>
    </location>
</feature>
<evidence type="ECO:0000256" key="1">
    <source>
        <dbReference type="PROSITE-ProRule" id="PRU00122"/>
    </source>
</evidence>
<gene>
    <name evidence="4" type="ORF">C0Q70_00541</name>
</gene>
<proteinExistence type="predicted"/>
<dbReference type="PROSITE" id="PS50025">
    <property type="entry name" value="LAM_G_DOMAIN"/>
    <property type="match status" value="1"/>
</dbReference>
<dbReference type="InterPro" id="IPR050372">
    <property type="entry name" value="Neurexin-related_CASP"/>
</dbReference>
<name>A0A2T7PX01_POMCA</name>
<dbReference type="SMART" id="SM00282">
    <property type="entry name" value="LamG"/>
    <property type="match status" value="1"/>
</dbReference>
<dbReference type="Pfam" id="PF02210">
    <property type="entry name" value="Laminin_G_2"/>
    <property type="match status" value="1"/>
</dbReference>
<reference evidence="4 5" key="1">
    <citation type="submission" date="2018-04" db="EMBL/GenBank/DDBJ databases">
        <title>The genome of golden apple snail Pomacea canaliculata provides insight into stress tolerance and invasive adaptation.</title>
        <authorList>
            <person name="Liu C."/>
            <person name="Liu B."/>
            <person name="Ren Y."/>
            <person name="Zhang Y."/>
            <person name="Wang H."/>
            <person name="Li S."/>
            <person name="Jiang F."/>
            <person name="Yin L."/>
            <person name="Zhang G."/>
            <person name="Qian W."/>
            <person name="Fan W."/>
        </authorList>
    </citation>
    <scope>NUCLEOTIDE SEQUENCE [LARGE SCALE GENOMIC DNA]</scope>
    <source>
        <strain evidence="4">SZHN2017</strain>
        <tissue evidence="4">Muscle</tissue>
    </source>
</reference>
<keyword evidence="5" id="KW-1185">Reference proteome</keyword>
<dbReference type="AlphaFoldDB" id="A0A2T7PX01"/>
<dbReference type="SUPFAM" id="SSF49899">
    <property type="entry name" value="Concanavalin A-like lectins/glucanases"/>
    <property type="match status" value="1"/>
</dbReference>
<protein>
    <recommendedName>
        <fullName evidence="3">Laminin G domain-containing protein</fullName>
    </recommendedName>
</protein>
<dbReference type="Proteomes" id="UP000245119">
    <property type="component" value="Linkage Group LG1"/>
</dbReference>
<comment type="caution">
    <text evidence="4">The sequence shown here is derived from an EMBL/GenBank/DDBJ whole genome shotgun (WGS) entry which is preliminary data.</text>
</comment>
<dbReference type="CDD" id="cd00110">
    <property type="entry name" value="LamG"/>
    <property type="match status" value="1"/>
</dbReference>
<dbReference type="Gene3D" id="2.60.120.200">
    <property type="match status" value="1"/>
</dbReference>
<dbReference type="OrthoDB" id="6275838at2759"/>
<dbReference type="EMBL" id="PZQS01000001">
    <property type="protein sequence ID" value="PVD37939.1"/>
    <property type="molecule type" value="Genomic_DNA"/>
</dbReference>
<comment type="caution">
    <text evidence="1">Lacks conserved residue(s) required for the propagation of feature annotation.</text>
</comment>
<organism evidence="4 5">
    <name type="scientific">Pomacea canaliculata</name>
    <name type="common">Golden apple snail</name>
    <dbReference type="NCBI Taxonomy" id="400727"/>
    <lineage>
        <taxon>Eukaryota</taxon>
        <taxon>Metazoa</taxon>
        <taxon>Spiralia</taxon>
        <taxon>Lophotrochozoa</taxon>
        <taxon>Mollusca</taxon>
        <taxon>Gastropoda</taxon>
        <taxon>Caenogastropoda</taxon>
        <taxon>Architaenioglossa</taxon>
        <taxon>Ampullarioidea</taxon>
        <taxon>Ampullariidae</taxon>
        <taxon>Pomacea</taxon>
    </lineage>
</organism>
<dbReference type="STRING" id="400727.A0A2T7PX01"/>
<feature type="domain" description="Laminin G" evidence="3">
    <location>
        <begin position="30"/>
        <end position="220"/>
    </location>
</feature>
<dbReference type="GO" id="GO:0016020">
    <property type="term" value="C:membrane"/>
    <property type="evidence" value="ECO:0007669"/>
    <property type="project" value="UniProtKB-SubCell"/>
</dbReference>
<keyword evidence="2" id="KW-0472">Membrane</keyword>
<evidence type="ECO:0000313" key="5">
    <source>
        <dbReference type="Proteomes" id="UP000245119"/>
    </source>
</evidence>
<dbReference type="PANTHER" id="PTHR15036">
    <property type="entry name" value="PIKACHURIN-LIKE PROTEIN"/>
    <property type="match status" value="1"/>
</dbReference>